<dbReference type="GO" id="GO:0002181">
    <property type="term" value="P:cytoplasmic translation"/>
    <property type="evidence" value="ECO:0007669"/>
    <property type="project" value="TreeGrafter"/>
</dbReference>
<comment type="similarity">
    <text evidence="1 4 5">Belongs to the universal ribosomal protein uL6 family.</text>
</comment>
<feature type="domain" description="Large ribosomal subunit protein uL6 alpha-beta" evidence="7">
    <location>
        <begin position="12"/>
        <end position="82"/>
    </location>
</feature>
<dbReference type="GO" id="GO:0022625">
    <property type="term" value="C:cytosolic large ribosomal subunit"/>
    <property type="evidence" value="ECO:0007669"/>
    <property type="project" value="UniProtKB-UniRule"/>
</dbReference>
<evidence type="ECO:0000256" key="1">
    <source>
        <dbReference type="ARBA" id="ARBA00009356"/>
    </source>
</evidence>
<reference evidence="8" key="1">
    <citation type="journal article" date="2015" name="ISME J.">
        <title>Aquifer environment selects for microbial species cohorts in sediment and groundwater.</title>
        <authorList>
            <person name="Hug L.A."/>
            <person name="Thomas B.C."/>
            <person name="Brown C.T."/>
            <person name="Frischkorn K.R."/>
            <person name="Williams K.H."/>
            <person name="Tringe S.G."/>
            <person name="Banfield J.F."/>
        </authorList>
    </citation>
    <scope>NUCLEOTIDE SEQUENCE</scope>
</reference>
<dbReference type="Pfam" id="PF00347">
    <property type="entry name" value="Ribosomal_L6"/>
    <property type="match status" value="2"/>
</dbReference>
<dbReference type="GO" id="GO:0019843">
    <property type="term" value="F:rRNA binding"/>
    <property type="evidence" value="ECO:0007669"/>
    <property type="project" value="UniProtKB-UniRule"/>
</dbReference>
<dbReference type="NCBIfam" id="TIGR03654">
    <property type="entry name" value="L6_bact"/>
    <property type="match status" value="1"/>
</dbReference>
<evidence type="ECO:0000256" key="2">
    <source>
        <dbReference type="ARBA" id="ARBA00022980"/>
    </source>
</evidence>
<keyword evidence="4 6" id="KW-0694">RNA-binding</keyword>
<name>A0A0H4TMU5_9PROT</name>
<dbReference type="GO" id="GO:0003735">
    <property type="term" value="F:structural constituent of ribosome"/>
    <property type="evidence" value="ECO:0007669"/>
    <property type="project" value="UniProtKB-UniRule"/>
</dbReference>
<keyword evidence="3 4" id="KW-0687">Ribonucleoprotein</keyword>
<dbReference type="InterPro" id="IPR019906">
    <property type="entry name" value="Ribosomal_uL6_bac-type"/>
</dbReference>
<sequence length="177" mass="18920">MSRIGKNPVVLPKGVEVTLSAEMLSIKGPLGTLLQHLDGSVKVQKDGDQLMFEAGEGAVTGNAMSGTLRALAANMVQGVTKGFEKKLTLVGVGYRAQAQGDKLNLALGYSHPVVHSMPKGIKVETPTQTEILIKGVDKQLVGQVAAEVRAYRPPEPYKGKGVRYADEQVVIKETKKK</sequence>
<comment type="subunit">
    <text evidence="4">Part of the 50S ribosomal subunit.</text>
</comment>
<accession>A0A0H4TMU5</accession>
<keyword evidence="2 4" id="KW-0689">Ribosomal protein</keyword>
<evidence type="ECO:0000256" key="4">
    <source>
        <dbReference type="HAMAP-Rule" id="MF_01365"/>
    </source>
</evidence>
<dbReference type="FunFam" id="3.90.930.12:FF:000001">
    <property type="entry name" value="50S ribosomal protein L6"/>
    <property type="match status" value="1"/>
</dbReference>
<organism evidence="8">
    <name type="scientific">uncultured beta proteobacterium Rifle_16ft_4_minimus_3054</name>
    <dbReference type="NCBI Taxonomy" id="1665167"/>
    <lineage>
        <taxon>Bacteria</taxon>
        <taxon>Pseudomonadati</taxon>
        <taxon>Pseudomonadota</taxon>
        <taxon>Betaproteobacteria</taxon>
        <taxon>Nitrosomonadales</taxon>
        <taxon>Nitrosomonadaceae</taxon>
        <taxon>environmental samples</taxon>
    </lineage>
</organism>
<dbReference type="PROSITE" id="PS00525">
    <property type="entry name" value="RIBOSOMAL_L6_1"/>
    <property type="match status" value="1"/>
</dbReference>
<evidence type="ECO:0000256" key="3">
    <source>
        <dbReference type="ARBA" id="ARBA00023274"/>
    </source>
</evidence>
<dbReference type="InterPro" id="IPR000702">
    <property type="entry name" value="Ribosomal_uL6-like"/>
</dbReference>
<protein>
    <recommendedName>
        <fullName evidence="4">Large ribosomal subunit protein uL6</fullName>
    </recommendedName>
</protein>
<dbReference type="HAMAP" id="MF_01365_B">
    <property type="entry name" value="Ribosomal_uL6_B"/>
    <property type="match status" value="1"/>
</dbReference>
<dbReference type="InterPro" id="IPR020040">
    <property type="entry name" value="Ribosomal_uL6_a/b-dom"/>
</dbReference>
<dbReference type="AlphaFoldDB" id="A0A0H4TMU5"/>
<proteinExistence type="inferred from homology"/>
<feature type="domain" description="Large ribosomal subunit protein uL6 alpha-beta" evidence="7">
    <location>
        <begin position="90"/>
        <end position="164"/>
    </location>
</feature>
<dbReference type="SUPFAM" id="SSF56053">
    <property type="entry name" value="Ribosomal protein L6"/>
    <property type="match status" value="2"/>
</dbReference>
<gene>
    <name evidence="4 8" type="primary">rplF</name>
</gene>
<comment type="function">
    <text evidence="4 6">This protein binds to the 23S rRNA, and is important in its secondary structure. It is located near the subunit interface in the base of the L7/L12 stalk, and near the tRNA binding site of the peptidyltransferase center.</text>
</comment>
<evidence type="ECO:0000313" key="8">
    <source>
        <dbReference type="EMBL" id="AKQ01909.1"/>
    </source>
</evidence>
<dbReference type="PRINTS" id="PR00059">
    <property type="entry name" value="RIBOSOMALL6"/>
</dbReference>
<evidence type="ECO:0000256" key="6">
    <source>
        <dbReference type="RuleBase" id="RU003870"/>
    </source>
</evidence>
<dbReference type="PIRSF" id="PIRSF002162">
    <property type="entry name" value="Ribosomal_L6"/>
    <property type="match status" value="1"/>
</dbReference>
<dbReference type="PANTHER" id="PTHR11655">
    <property type="entry name" value="60S/50S RIBOSOMAL PROTEIN L6/L9"/>
    <property type="match status" value="1"/>
</dbReference>
<dbReference type="Gene3D" id="3.90.930.12">
    <property type="entry name" value="Ribosomal protein L6, alpha-beta domain"/>
    <property type="match status" value="2"/>
</dbReference>
<dbReference type="PANTHER" id="PTHR11655:SF14">
    <property type="entry name" value="LARGE RIBOSOMAL SUBUNIT PROTEIN UL6M"/>
    <property type="match status" value="1"/>
</dbReference>
<dbReference type="InterPro" id="IPR002358">
    <property type="entry name" value="Ribosomal_uL6_CS"/>
</dbReference>
<dbReference type="InterPro" id="IPR036789">
    <property type="entry name" value="Ribosomal_uL6-like_a/b-dom_sf"/>
</dbReference>
<keyword evidence="4 6" id="KW-0699">rRNA-binding</keyword>
<evidence type="ECO:0000259" key="7">
    <source>
        <dbReference type="Pfam" id="PF00347"/>
    </source>
</evidence>
<evidence type="ECO:0000256" key="5">
    <source>
        <dbReference type="RuleBase" id="RU003869"/>
    </source>
</evidence>
<dbReference type="EMBL" id="KT006984">
    <property type="protein sequence ID" value="AKQ01909.1"/>
    <property type="molecule type" value="Genomic_DNA"/>
</dbReference>